<keyword evidence="3 7" id="KW-0812">Transmembrane</keyword>
<feature type="transmembrane region" description="Helical" evidence="7">
    <location>
        <begin position="51"/>
        <end position="71"/>
    </location>
</feature>
<keyword evidence="2" id="KW-0813">Transport</keyword>
<evidence type="ECO:0000313" key="8">
    <source>
        <dbReference type="EMBL" id="RIH67133.1"/>
    </source>
</evidence>
<keyword evidence="9" id="KW-1185">Reference proteome</keyword>
<dbReference type="GO" id="GO:0034755">
    <property type="term" value="P:iron ion transmembrane transport"/>
    <property type="evidence" value="ECO:0007669"/>
    <property type="project" value="TreeGrafter"/>
</dbReference>
<evidence type="ECO:0000313" key="9">
    <source>
        <dbReference type="Proteomes" id="UP000266441"/>
    </source>
</evidence>
<dbReference type="InterPro" id="IPR001046">
    <property type="entry name" value="NRAMP_fam"/>
</dbReference>
<accession>A0A399D755</accession>
<gene>
    <name evidence="8" type="ORF">D1164_01510</name>
</gene>
<comment type="caution">
    <text evidence="8">The sequence shown here is derived from an EMBL/GenBank/DDBJ whole genome shotgun (WGS) entry which is preliminary data.</text>
</comment>
<dbReference type="AlphaFoldDB" id="A0A399D755"/>
<dbReference type="GO" id="GO:0005886">
    <property type="term" value="C:plasma membrane"/>
    <property type="evidence" value="ECO:0007669"/>
    <property type="project" value="TreeGrafter"/>
</dbReference>
<evidence type="ECO:0000256" key="3">
    <source>
        <dbReference type="ARBA" id="ARBA00022692"/>
    </source>
</evidence>
<dbReference type="EMBL" id="QWET01000001">
    <property type="protein sequence ID" value="RIH67133.1"/>
    <property type="molecule type" value="Genomic_DNA"/>
</dbReference>
<feature type="transmembrane region" description="Helical" evidence="7">
    <location>
        <begin position="165"/>
        <end position="185"/>
    </location>
</feature>
<comment type="subcellular location">
    <subcellularLocation>
        <location evidence="1">Membrane</location>
        <topology evidence="1">Multi-pass membrane protein</topology>
    </subcellularLocation>
</comment>
<sequence length="423" mass="45641">MNNTSKISFFKRIWLTMLAIGPGIFCIGYTIGTGSVTAMAKAGSEFGMQLLWVLVLSVLFAWVLMEAYGRYAVVTGETAIHSFRKKIKHGKILAIIIVIGIVVGQWNSLTGILGLSANAIYELVHLFFPATAAENYWVVLGIAVFLIVVLYGLLLVGNYSFFEKILIVFVTFMGASFLLSMFLVFPDPTEIAVGLKPSIPQVPGGKLMVAAFVGTTMAAPTFVVRPLLMKGKGWGKENTKEQSRDALFSAILMFVISAAIMITATGALFHEGKTIERVLDMVYTLEPVAGKFAVAIFVFGTLSAGLSSIFPILMVAPLLMADYRNGELDTNSKQFKILTAIAAVFGLIVPILGANPIVAQIATQVANVFVLPLVIGAIIYLVNNKAEMGKHKAGILLNIGLMCAFIFSCFIAYNGILALQELL</sequence>
<evidence type="ECO:0000256" key="2">
    <source>
        <dbReference type="ARBA" id="ARBA00022448"/>
    </source>
</evidence>
<evidence type="ECO:0000256" key="1">
    <source>
        <dbReference type="ARBA" id="ARBA00004141"/>
    </source>
</evidence>
<protein>
    <submittedName>
        <fullName evidence="8">Divalent metal cation transporter</fullName>
    </submittedName>
</protein>
<feature type="transmembrane region" description="Helical" evidence="7">
    <location>
        <begin position="289"/>
        <end position="316"/>
    </location>
</feature>
<dbReference type="OrthoDB" id="9787548at2"/>
<dbReference type="PANTHER" id="PTHR11706:SF33">
    <property type="entry name" value="NATURAL RESISTANCE-ASSOCIATED MACROPHAGE PROTEIN 2"/>
    <property type="match status" value="1"/>
</dbReference>
<dbReference type="Proteomes" id="UP000266441">
    <property type="component" value="Unassembled WGS sequence"/>
</dbReference>
<feature type="transmembrane region" description="Helical" evidence="7">
    <location>
        <begin position="246"/>
        <end position="269"/>
    </location>
</feature>
<keyword evidence="4" id="KW-0769">Symport</keyword>
<name>A0A399D755_9BACT</name>
<evidence type="ECO:0000256" key="7">
    <source>
        <dbReference type="SAM" id="Phobius"/>
    </source>
</evidence>
<reference evidence="8 9" key="1">
    <citation type="journal article" date="2015" name="Int. J. Syst. Evol. Microbiol.">
        <title>Mariniphaga sediminis sp. nov., isolated from coastal sediment.</title>
        <authorList>
            <person name="Wang F.Q."/>
            <person name="Shen Q.Y."/>
            <person name="Chen G.J."/>
            <person name="Du Z.J."/>
        </authorList>
    </citation>
    <scope>NUCLEOTIDE SEQUENCE [LARGE SCALE GENOMIC DNA]</scope>
    <source>
        <strain evidence="8 9">SY21</strain>
    </source>
</reference>
<keyword evidence="5 7" id="KW-1133">Transmembrane helix</keyword>
<dbReference type="PANTHER" id="PTHR11706">
    <property type="entry name" value="SOLUTE CARRIER PROTEIN FAMILY 11 MEMBER"/>
    <property type="match status" value="1"/>
</dbReference>
<feature type="transmembrane region" description="Helical" evidence="7">
    <location>
        <begin position="205"/>
        <end position="225"/>
    </location>
</feature>
<feature type="transmembrane region" description="Helical" evidence="7">
    <location>
        <begin position="92"/>
        <end position="116"/>
    </location>
</feature>
<feature type="transmembrane region" description="Helical" evidence="7">
    <location>
        <begin position="12"/>
        <end position="31"/>
    </location>
</feature>
<dbReference type="GO" id="GO:0015293">
    <property type="term" value="F:symporter activity"/>
    <property type="evidence" value="ECO:0007669"/>
    <property type="project" value="UniProtKB-KW"/>
</dbReference>
<evidence type="ECO:0000256" key="4">
    <source>
        <dbReference type="ARBA" id="ARBA00022847"/>
    </source>
</evidence>
<feature type="transmembrane region" description="Helical" evidence="7">
    <location>
        <begin position="136"/>
        <end position="156"/>
    </location>
</feature>
<dbReference type="GO" id="GO:0015086">
    <property type="term" value="F:cadmium ion transmembrane transporter activity"/>
    <property type="evidence" value="ECO:0007669"/>
    <property type="project" value="TreeGrafter"/>
</dbReference>
<feature type="transmembrane region" description="Helical" evidence="7">
    <location>
        <begin position="365"/>
        <end position="383"/>
    </location>
</feature>
<dbReference type="GO" id="GO:0005384">
    <property type="term" value="F:manganese ion transmembrane transporter activity"/>
    <property type="evidence" value="ECO:0007669"/>
    <property type="project" value="TreeGrafter"/>
</dbReference>
<feature type="transmembrane region" description="Helical" evidence="7">
    <location>
        <begin position="337"/>
        <end position="359"/>
    </location>
</feature>
<evidence type="ECO:0000256" key="5">
    <source>
        <dbReference type="ARBA" id="ARBA00022989"/>
    </source>
</evidence>
<keyword evidence="6 7" id="KW-0472">Membrane</keyword>
<evidence type="ECO:0000256" key="6">
    <source>
        <dbReference type="ARBA" id="ARBA00023136"/>
    </source>
</evidence>
<feature type="transmembrane region" description="Helical" evidence="7">
    <location>
        <begin position="395"/>
        <end position="416"/>
    </location>
</feature>
<dbReference type="RefSeq" id="WP_119348157.1">
    <property type="nucleotide sequence ID" value="NZ_QWET01000001.1"/>
</dbReference>
<organism evidence="8 9">
    <name type="scientific">Mariniphaga sediminis</name>
    <dbReference type="NCBI Taxonomy" id="1628158"/>
    <lineage>
        <taxon>Bacteria</taxon>
        <taxon>Pseudomonadati</taxon>
        <taxon>Bacteroidota</taxon>
        <taxon>Bacteroidia</taxon>
        <taxon>Marinilabiliales</taxon>
        <taxon>Prolixibacteraceae</taxon>
        <taxon>Mariniphaga</taxon>
    </lineage>
</organism>
<dbReference type="NCBIfam" id="NF037982">
    <property type="entry name" value="Nramp_1"/>
    <property type="match status" value="1"/>
</dbReference>
<dbReference type="Pfam" id="PF01566">
    <property type="entry name" value="Nramp"/>
    <property type="match status" value="1"/>
</dbReference>
<proteinExistence type="predicted"/>